<dbReference type="Proteomes" id="UP000886787">
    <property type="component" value="Unassembled WGS sequence"/>
</dbReference>
<evidence type="ECO:0000313" key="2">
    <source>
        <dbReference type="Proteomes" id="UP000886787"/>
    </source>
</evidence>
<protein>
    <recommendedName>
        <fullName evidence="3">Alternate signal-mediated exported protein, CPF_0494 family</fullName>
    </recommendedName>
</protein>
<evidence type="ECO:0008006" key="3">
    <source>
        <dbReference type="Google" id="ProtNLM"/>
    </source>
</evidence>
<accession>A0A9D0ZGJ7</accession>
<reference evidence="1" key="1">
    <citation type="submission" date="2020-10" db="EMBL/GenBank/DDBJ databases">
        <authorList>
            <person name="Gilroy R."/>
        </authorList>
    </citation>
    <scope>NUCLEOTIDE SEQUENCE</scope>
    <source>
        <strain evidence="1">ChiSjej1B19-3389</strain>
    </source>
</reference>
<dbReference type="AlphaFoldDB" id="A0A9D0ZGJ7"/>
<evidence type="ECO:0000313" key="1">
    <source>
        <dbReference type="EMBL" id="HIQ79960.1"/>
    </source>
</evidence>
<name>A0A9D0ZGJ7_9FIRM</name>
<reference evidence="1" key="2">
    <citation type="journal article" date="2021" name="PeerJ">
        <title>Extensive microbial diversity within the chicken gut microbiome revealed by metagenomics and culture.</title>
        <authorList>
            <person name="Gilroy R."/>
            <person name="Ravi A."/>
            <person name="Getino M."/>
            <person name="Pursley I."/>
            <person name="Horton D.L."/>
            <person name="Alikhan N.F."/>
            <person name="Baker D."/>
            <person name="Gharbi K."/>
            <person name="Hall N."/>
            <person name="Watson M."/>
            <person name="Adriaenssens E.M."/>
            <person name="Foster-Nyarko E."/>
            <person name="Jarju S."/>
            <person name="Secka A."/>
            <person name="Antonio M."/>
            <person name="Oren A."/>
            <person name="Chaudhuri R.R."/>
            <person name="La Ragione R."/>
            <person name="Hildebrand F."/>
            <person name="Pallen M.J."/>
        </authorList>
    </citation>
    <scope>NUCLEOTIDE SEQUENCE</scope>
    <source>
        <strain evidence="1">ChiSjej1B19-3389</strain>
    </source>
</reference>
<sequence>MKKNNMGHGVKKLITKKRVLVAATAVVVSSIAVFATMAQLSGISNDKENPFAPMTITDIQIEEPSGTDYVMDENDTVTTKQVMVDNPDGESKKPVFIRVKVVPSVKNAQGAFTDGQVEIDQSATQINEDWVYEDGYYYYKKVVMPGQRTTELFKESTVKLICDLQEGQTVDLAVIADSVQAISNKPGEKETITTSFAKEAWGFDSFETTVPQS</sequence>
<organism evidence="1 2">
    <name type="scientific">Candidatus Scatavimonas merdigallinarum</name>
    <dbReference type="NCBI Taxonomy" id="2840914"/>
    <lineage>
        <taxon>Bacteria</taxon>
        <taxon>Bacillati</taxon>
        <taxon>Bacillota</taxon>
        <taxon>Clostridia</taxon>
        <taxon>Eubacteriales</taxon>
        <taxon>Oscillospiraceae</taxon>
        <taxon>Oscillospiraceae incertae sedis</taxon>
        <taxon>Candidatus Scatavimonas</taxon>
    </lineage>
</organism>
<gene>
    <name evidence="1" type="ORF">IAD32_01585</name>
</gene>
<dbReference type="EMBL" id="DVFW01000012">
    <property type="protein sequence ID" value="HIQ79960.1"/>
    <property type="molecule type" value="Genomic_DNA"/>
</dbReference>
<proteinExistence type="predicted"/>
<comment type="caution">
    <text evidence="1">The sequence shown here is derived from an EMBL/GenBank/DDBJ whole genome shotgun (WGS) entry which is preliminary data.</text>
</comment>